<evidence type="ECO:0000313" key="2">
    <source>
        <dbReference type="EMBL" id="VEA71653.1"/>
    </source>
</evidence>
<dbReference type="AlphaFoldDB" id="A0A3S4GKV0"/>
<evidence type="ECO:0000313" key="3">
    <source>
        <dbReference type="Proteomes" id="UP000271603"/>
    </source>
</evidence>
<sequence>MVTGTVLTEPSYHQGNYYILVTDTQNALDGNSTWTAGKPLSTPDGSWKASAEKIITCTTTEARYFDVVANIRTGGFGKCIIEPEYIGGLVGHNLFTSQYRAASATSINDTSNYRGLGVASTADRLEMTATSHSNTPFISAYKDETQVRTHLRLFNQSKLLGLNKSVNVPNNSPTWIFSLARTLQPPSPCGRYTSPPPRRAFQGSERHRPGQ</sequence>
<proteinExistence type="predicted"/>
<protein>
    <submittedName>
        <fullName evidence="2">Uncharacterized protein</fullName>
    </submittedName>
</protein>
<evidence type="ECO:0000256" key="1">
    <source>
        <dbReference type="SAM" id="MobiDB-lite"/>
    </source>
</evidence>
<gene>
    <name evidence="2" type="ORF">NCTC9419_03218</name>
</gene>
<dbReference type="EMBL" id="LR134155">
    <property type="protein sequence ID" value="VEA71653.1"/>
    <property type="molecule type" value="Genomic_DNA"/>
</dbReference>
<name>A0A3S4GKV0_SERRU</name>
<accession>A0A3S4GKV0</accession>
<organism evidence="2 3">
    <name type="scientific">Serratia rubidaea</name>
    <name type="common">Serratia marinorubra</name>
    <dbReference type="NCBI Taxonomy" id="61652"/>
    <lineage>
        <taxon>Bacteria</taxon>
        <taxon>Pseudomonadati</taxon>
        <taxon>Pseudomonadota</taxon>
        <taxon>Gammaproteobacteria</taxon>
        <taxon>Enterobacterales</taxon>
        <taxon>Yersiniaceae</taxon>
        <taxon>Serratia</taxon>
    </lineage>
</organism>
<dbReference type="Proteomes" id="UP000271603">
    <property type="component" value="Chromosome"/>
</dbReference>
<feature type="region of interest" description="Disordered" evidence="1">
    <location>
        <begin position="186"/>
        <end position="211"/>
    </location>
</feature>
<reference evidence="2 3" key="1">
    <citation type="submission" date="2018-12" db="EMBL/GenBank/DDBJ databases">
        <authorList>
            <consortium name="Pathogen Informatics"/>
        </authorList>
    </citation>
    <scope>NUCLEOTIDE SEQUENCE [LARGE SCALE GENOMIC DNA]</scope>
    <source>
        <strain evidence="2 3">NCTC9419</strain>
    </source>
</reference>